<dbReference type="AlphaFoldDB" id="A0A381DK57"/>
<name>A0A381DK57_9BACT</name>
<dbReference type="RefSeq" id="WP_089181827.1">
    <property type="nucleotide sequence ID" value="NZ_CP043427.1"/>
</dbReference>
<dbReference type="Proteomes" id="UP000254920">
    <property type="component" value="Unassembled WGS sequence"/>
</dbReference>
<protein>
    <submittedName>
        <fullName evidence="1">Competence/damage-inducible domain-containing protein</fullName>
    </submittedName>
</protein>
<reference evidence="1 2" key="1">
    <citation type="submission" date="2018-06" db="EMBL/GenBank/DDBJ databases">
        <authorList>
            <consortium name="Pathogen Informatics"/>
            <person name="Doyle S."/>
        </authorList>
    </citation>
    <scope>NUCLEOTIDE SEQUENCE [LARGE SCALE GENOMIC DNA]</scope>
    <source>
        <strain evidence="1 2">NCTC12475</strain>
    </source>
</reference>
<proteinExistence type="predicted"/>
<dbReference type="STRING" id="32024.GCA_000788295_01704"/>
<dbReference type="EMBL" id="UFVD01000001">
    <property type="protein sequence ID" value="SUX11048.1"/>
    <property type="molecule type" value="Genomic_DNA"/>
</dbReference>
<gene>
    <name evidence="1" type="ORF">NCTC12475_01262</name>
</gene>
<sequence>MRIKEPHTPYISRKISLDLLNSKMVTINGGTERIEQIATQILNADIAKERALEERVNELLAQNESEMDERNIDRKSMFWLVKKKLADEYDVTLSYDDRYSNVSREILETLWKKDVIDYNVSENKIKNIIYSSIETYIKSYDDVENEVLKKIENYKKKLIPGTDEYDLVFEKLYKEELSKKGFY</sequence>
<dbReference type="GeneID" id="93089916"/>
<accession>A0A381DK57</accession>
<dbReference type="OrthoDB" id="13157at2"/>
<keyword evidence="2" id="KW-1185">Reference proteome</keyword>
<evidence type="ECO:0000313" key="1">
    <source>
        <dbReference type="EMBL" id="SUX11048.1"/>
    </source>
</evidence>
<dbReference type="Pfam" id="PF04368">
    <property type="entry name" value="DUF507"/>
    <property type="match status" value="1"/>
</dbReference>
<organism evidence="1 2">
    <name type="scientific">Campylobacter sputorum subsp. sputorum</name>
    <dbReference type="NCBI Taxonomy" id="32024"/>
    <lineage>
        <taxon>Bacteria</taxon>
        <taxon>Pseudomonadati</taxon>
        <taxon>Campylobacterota</taxon>
        <taxon>Epsilonproteobacteria</taxon>
        <taxon>Campylobacterales</taxon>
        <taxon>Campylobacteraceae</taxon>
        <taxon>Campylobacter</taxon>
    </lineage>
</organism>
<dbReference type="InterPro" id="IPR007463">
    <property type="entry name" value="DUF507"/>
</dbReference>
<evidence type="ECO:0000313" key="2">
    <source>
        <dbReference type="Proteomes" id="UP000254920"/>
    </source>
</evidence>